<evidence type="ECO:0000259" key="2">
    <source>
        <dbReference type="Pfam" id="PF00535"/>
    </source>
</evidence>
<dbReference type="GO" id="GO:0016740">
    <property type="term" value="F:transferase activity"/>
    <property type="evidence" value="ECO:0007669"/>
    <property type="project" value="UniProtKB-KW"/>
</dbReference>
<keyword evidence="1 4" id="KW-0808">Transferase</keyword>
<reference evidence="4 5" key="1">
    <citation type="submission" date="2019-04" db="EMBL/GenBank/DDBJ databases">
        <title>Sphingobacterium olei sp. nov., isolated from oil-contaminated soil.</title>
        <authorList>
            <person name="Liu B."/>
        </authorList>
    </citation>
    <scope>NUCLEOTIDE SEQUENCE [LARGE SCALE GENOMIC DNA]</scope>
    <source>
        <strain evidence="4 5">Y3L14</strain>
    </source>
</reference>
<evidence type="ECO:0000256" key="1">
    <source>
        <dbReference type="ARBA" id="ARBA00022679"/>
    </source>
</evidence>
<dbReference type="InterPro" id="IPR027791">
    <property type="entry name" value="Galactosyl_T_C"/>
</dbReference>
<comment type="caution">
    <text evidence="4">The sequence shown here is derived from an EMBL/GenBank/DDBJ whole genome shotgun (WGS) entry which is preliminary data.</text>
</comment>
<evidence type="ECO:0000313" key="5">
    <source>
        <dbReference type="Proteomes" id="UP000309872"/>
    </source>
</evidence>
<dbReference type="Gene3D" id="3.90.550.10">
    <property type="entry name" value="Spore Coat Polysaccharide Biosynthesis Protein SpsA, Chain A"/>
    <property type="match status" value="1"/>
</dbReference>
<feature type="domain" description="Galactosyltransferase C-terminal" evidence="3">
    <location>
        <begin position="164"/>
        <end position="232"/>
    </location>
</feature>
<dbReference type="InterPro" id="IPR050834">
    <property type="entry name" value="Glycosyltransf_2"/>
</dbReference>
<protein>
    <submittedName>
        <fullName evidence="4">Glycosyltransferase</fullName>
    </submittedName>
</protein>
<name>A0A4U0GYI2_9SPHI</name>
<dbReference type="OrthoDB" id="9801954at2"/>
<dbReference type="Pfam" id="PF02709">
    <property type="entry name" value="Glyco_transf_7C"/>
    <property type="match status" value="1"/>
</dbReference>
<sequence length="273" mass="31614">MLKKCSLIISTYNWPEALELTLLSIQQQTIMPSEVIIADDGSSNPTKKIIDSFKNKFPVPIIHVWHEDNGFRLATIRNKAFSHASTDYIIQIDGDVILHKRFIEDHVLAAKKGRLLQGSRVLLGPTYSKTLLDRKSVEVNILQTDIKRRENGFRSIFLSNYLLTKYKNRYPEYYARGANMSFWLADIIAINGYNENFEGWGHEDSDLTLRLINNGVKKSVIKFAAIVYHIYHIEQKKGDLEDKNKQLLEDTRRTRISWTSFGMDKYLKDGNQK</sequence>
<dbReference type="RefSeq" id="WP_136821283.1">
    <property type="nucleotide sequence ID" value="NZ_BMJX01000004.1"/>
</dbReference>
<evidence type="ECO:0000259" key="3">
    <source>
        <dbReference type="Pfam" id="PF02709"/>
    </source>
</evidence>
<feature type="domain" description="Glycosyltransferase 2-like" evidence="2">
    <location>
        <begin position="6"/>
        <end position="120"/>
    </location>
</feature>
<dbReference type="InterPro" id="IPR029044">
    <property type="entry name" value="Nucleotide-diphossugar_trans"/>
</dbReference>
<proteinExistence type="predicted"/>
<dbReference type="PANTHER" id="PTHR43685">
    <property type="entry name" value="GLYCOSYLTRANSFERASE"/>
    <property type="match status" value="1"/>
</dbReference>
<dbReference type="InterPro" id="IPR001173">
    <property type="entry name" value="Glyco_trans_2-like"/>
</dbReference>
<dbReference type="Pfam" id="PF00535">
    <property type="entry name" value="Glycos_transf_2"/>
    <property type="match status" value="1"/>
</dbReference>
<gene>
    <name evidence="4" type="ORF">FAZ19_13500</name>
</gene>
<accession>A0A4U0GYI2</accession>
<dbReference type="Proteomes" id="UP000309872">
    <property type="component" value="Unassembled WGS sequence"/>
</dbReference>
<dbReference type="CDD" id="cd06420">
    <property type="entry name" value="GT2_Chondriotin_Pol_N"/>
    <property type="match status" value="1"/>
</dbReference>
<dbReference type="PANTHER" id="PTHR43685:SF3">
    <property type="entry name" value="SLR2126 PROTEIN"/>
    <property type="match status" value="1"/>
</dbReference>
<dbReference type="EMBL" id="SUKA01000004">
    <property type="protein sequence ID" value="TJY64223.1"/>
    <property type="molecule type" value="Genomic_DNA"/>
</dbReference>
<organism evidence="4 5">
    <name type="scientific">Sphingobacterium alkalisoli</name>
    <dbReference type="NCBI Taxonomy" id="1874115"/>
    <lineage>
        <taxon>Bacteria</taxon>
        <taxon>Pseudomonadati</taxon>
        <taxon>Bacteroidota</taxon>
        <taxon>Sphingobacteriia</taxon>
        <taxon>Sphingobacteriales</taxon>
        <taxon>Sphingobacteriaceae</taxon>
        <taxon>Sphingobacterium</taxon>
    </lineage>
</organism>
<dbReference type="SUPFAM" id="SSF53448">
    <property type="entry name" value="Nucleotide-diphospho-sugar transferases"/>
    <property type="match status" value="1"/>
</dbReference>
<evidence type="ECO:0000313" key="4">
    <source>
        <dbReference type="EMBL" id="TJY64223.1"/>
    </source>
</evidence>
<keyword evidence="5" id="KW-1185">Reference proteome</keyword>
<dbReference type="AlphaFoldDB" id="A0A4U0GYI2"/>